<dbReference type="EMBL" id="CP031053">
    <property type="protein sequence ID" value="QDZ25990.1"/>
    <property type="molecule type" value="Genomic_DNA"/>
</dbReference>
<evidence type="ECO:0000259" key="5">
    <source>
        <dbReference type="Pfam" id="PF00294"/>
    </source>
</evidence>
<dbReference type="STRING" id="1764295.A0A5B8N2A2"/>
<dbReference type="InterPro" id="IPR002173">
    <property type="entry name" value="Carboh/pur_kinase_PfkB_CS"/>
</dbReference>
<evidence type="ECO:0000256" key="3">
    <source>
        <dbReference type="ARBA" id="ARBA00022777"/>
    </source>
</evidence>
<dbReference type="CDD" id="cd01168">
    <property type="entry name" value="adenosine_kinase"/>
    <property type="match status" value="1"/>
</dbReference>
<dbReference type="PANTHER" id="PTHR43320:SF1">
    <property type="entry name" value="OS01G0105900 PROTEIN"/>
    <property type="match status" value="1"/>
</dbReference>
<dbReference type="PROSITE" id="PS00584">
    <property type="entry name" value="PFKB_KINASES_2"/>
    <property type="match status" value="1"/>
</dbReference>
<dbReference type="AlphaFoldDB" id="A0A5B8N2A2"/>
<keyword evidence="2 4" id="KW-0808">Transferase</keyword>
<feature type="domain" description="Carbohydrate kinase PfkB" evidence="5">
    <location>
        <begin position="61"/>
        <end position="334"/>
    </location>
</feature>
<dbReference type="Proteomes" id="UP000316726">
    <property type="component" value="Chromosome 20"/>
</dbReference>
<evidence type="ECO:0000313" key="6">
    <source>
        <dbReference type="EMBL" id="QDZ25990.1"/>
    </source>
</evidence>
<dbReference type="PANTHER" id="PTHR43320">
    <property type="entry name" value="SUGAR KINASE"/>
    <property type="match status" value="1"/>
</dbReference>
<dbReference type="Pfam" id="PF00294">
    <property type="entry name" value="PfkB"/>
    <property type="match status" value="1"/>
</dbReference>
<dbReference type="InterPro" id="IPR002139">
    <property type="entry name" value="Ribo/fructo_kinase"/>
</dbReference>
<dbReference type="GO" id="GO:0016301">
    <property type="term" value="F:kinase activity"/>
    <property type="evidence" value="ECO:0007669"/>
    <property type="project" value="UniProtKB-KW"/>
</dbReference>
<evidence type="ECO:0000256" key="4">
    <source>
        <dbReference type="RuleBase" id="RU003704"/>
    </source>
</evidence>
<dbReference type="SUPFAM" id="SSF53613">
    <property type="entry name" value="Ribokinase-like"/>
    <property type="match status" value="1"/>
</dbReference>
<dbReference type="PRINTS" id="PR00990">
    <property type="entry name" value="RIBOKINASE"/>
</dbReference>
<proteinExistence type="inferred from homology"/>
<dbReference type="InterPro" id="IPR052700">
    <property type="entry name" value="Carb_kinase_PfkB-like"/>
</dbReference>
<reference evidence="6 7" key="1">
    <citation type="submission" date="2018-07" db="EMBL/GenBank/DDBJ databases">
        <title>The complete nuclear genome of the prasinophyte Chloropicon primus (CCMP1205).</title>
        <authorList>
            <person name="Pombert J.-F."/>
            <person name="Otis C."/>
            <person name="Turmel M."/>
            <person name="Lemieux C."/>
        </authorList>
    </citation>
    <scope>NUCLEOTIDE SEQUENCE [LARGE SCALE GENOMIC DNA]</scope>
    <source>
        <strain evidence="6 7">CCMP1205</strain>
    </source>
</reference>
<dbReference type="InterPro" id="IPR029056">
    <property type="entry name" value="Ribokinase-like"/>
</dbReference>
<dbReference type="OrthoDB" id="414463at2759"/>
<name>A0A5B8N2A2_9CHLO</name>
<keyword evidence="3 4" id="KW-0418">Kinase</keyword>
<dbReference type="InterPro" id="IPR011611">
    <property type="entry name" value="PfkB_dom"/>
</dbReference>
<protein>
    <submittedName>
        <fullName evidence="6">Carbohydrate kinase</fullName>
    </submittedName>
</protein>
<keyword evidence="7" id="KW-1185">Reference proteome</keyword>
<sequence length="353" mass="37258">MVVSKEVVAVGDPLVDLSVTLDQEMLRDIRKETGDDEFELGGRQAVSPEFLTGLVQRLRSRGMDVKRCAGGSASNMAKALAQLRRMDNEPEESGFFGARGLDDLGRYFGEAMESKGVRTMGPVREGHTTGTCLCLVSRETGQRTMRTCNGASATVSASDWPPKEIDGGGVGHVHVEGYLFRDPGMMEKIFETMKSAGASTSVDLASFEMVRARRDAIRGVLDGRELVDILFCNEDEADAFVGPDGDKVEVLGPLAQIVVVSLGARGCMAIHEGKVTRAGAPDIRVVDTTGAGDFFTAGFLCSRLRGGSLEESCRVACLSGAAACLQLGTDISLEELKEFVSSGGGGEGGGGGD</sequence>
<accession>A0A5B8N2A2</accession>
<evidence type="ECO:0000256" key="1">
    <source>
        <dbReference type="ARBA" id="ARBA00010688"/>
    </source>
</evidence>
<gene>
    <name evidence="6" type="ORF">A3770_20p85080</name>
</gene>
<organism evidence="6 7">
    <name type="scientific">Chloropicon primus</name>
    <dbReference type="NCBI Taxonomy" id="1764295"/>
    <lineage>
        <taxon>Eukaryota</taxon>
        <taxon>Viridiplantae</taxon>
        <taxon>Chlorophyta</taxon>
        <taxon>Chloropicophyceae</taxon>
        <taxon>Chloropicales</taxon>
        <taxon>Chloropicaceae</taxon>
        <taxon>Chloropicon</taxon>
    </lineage>
</organism>
<comment type="similarity">
    <text evidence="1 4">Belongs to the carbohydrate kinase PfkB family.</text>
</comment>
<dbReference type="Gene3D" id="3.40.1190.20">
    <property type="match status" value="1"/>
</dbReference>
<evidence type="ECO:0000256" key="2">
    <source>
        <dbReference type="ARBA" id="ARBA00022679"/>
    </source>
</evidence>
<evidence type="ECO:0000313" key="7">
    <source>
        <dbReference type="Proteomes" id="UP000316726"/>
    </source>
</evidence>